<dbReference type="RefSeq" id="WP_106748244.1">
    <property type="nucleotide sequence ID" value="NZ_CP027668.1"/>
</dbReference>
<organism evidence="1 2">
    <name type="scientific">Phreatobacter cathodiphilus</name>
    <dbReference type="NCBI Taxonomy" id="1868589"/>
    <lineage>
        <taxon>Bacteria</taxon>
        <taxon>Pseudomonadati</taxon>
        <taxon>Pseudomonadota</taxon>
        <taxon>Alphaproteobacteria</taxon>
        <taxon>Hyphomicrobiales</taxon>
        <taxon>Phreatobacteraceae</taxon>
        <taxon>Phreatobacter</taxon>
    </lineage>
</organism>
<dbReference type="Pfam" id="PF12096">
    <property type="entry name" value="DUF3572"/>
    <property type="match status" value="1"/>
</dbReference>
<evidence type="ECO:0000313" key="2">
    <source>
        <dbReference type="Proteomes" id="UP000237889"/>
    </source>
</evidence>
<evidence type="ECO:0000313" key="1">
    <source>
        <dbReference type="EMBL" id="AVO44903.1"/>
    </source>
</evidence>
<protein>
    <submittedName>
        <fullName evidence="1">DUF3572 domain-containing protein</fullName>
    </submittedName>
</protein>
<dbReference type="KEGG" id="phr:C6569_07405"/>
<keyword evidence="2" id="KW-1185">Reference proteome</keyword>
<dbReference type="OrthoDB" id="7356934at2"/>
<proteinExistence type="predicted"/>
<accession>A0A2S0NAF2</accession>
<sequence>MTLRRHERNRAAAEEIAVRALAFLAADEDRLTRFAALAGIDLGQIREVAGQAGFLAAVMEHLMGDEPLLLAFAAEEGVKPEVVVRAAHALGAGPWERDHA</sequence>
<name>A0A2S0NAF2_9HYPH</name>
<dbReference type="AlphaFoldDB" id="A0A2S0NAF2"/>
<gene>
    <name evidence="1" type="ORF">C6569_07405</name>
</gene>
<reference evidence="1 2" key="1">
    <citation type="submission" date="2018-03" db="EMBL/GenBank/DDBJ databases">
        <title>Genome sequencing of Phreatobacter sp.</title>
        <authorList>
            <person name="Kim S.-J."/>
            <person name="Heo J."/>
            <person name="Kwon S.-W."/>
        </authorList>
    </citation>
    <scope>NUCLEOTIDE SEQUENCE [LARGE SCALE GENOMIC DNA]</scope>
    <source>
        <strain evidence="1 2">S-12</strain>
    </source>
</reference>
<dbReference type="EMBL" id="CP027668">
    <property type="protein sequence ID" value="AVO44903.1"/>
    <property type="molecule type" value="Genomic_DNA"/>
</dbReference>
<dbReference type="Proteomes" id="UP000237889">
    <property type="component" value="Chromosome"/>
</dbReference>
<dbReference type="InterPro" id="IPR021955">
    <property type="entry name" value="DUF3572"/>
</dbReference>